<dbReference type="EnsemblMetazoa" id="AFUN018844-RA">
    <property type="protein sequence ID" value="AFUN018844-PA"/>
    <property type="gene ID" value="AFUN018844"/>
</dbReference>
<dbReference type="GO" id="GO:0006508">
    <property type="term" value="P:proteolysis"/>
    <property type="evidence" value="ECO:0007669"/>
    <property type="project" value="InterPro"/>
</dbReference>
<dbReference type="InterPro" id="IPR001314">
    <property type="entry name" value="Peptidase_S1A"/>
</dbReference>
<keyword evidence="1" id="KW-1015">Disulfide bond</keyword>
<organism evidence="4">
    <name type="scientific">Anopheles funestus</name>
    <name type="common">African malaria mosquito</name>
    <dbReference type="NCBI Taxonomy" id="62324"/>
    <lineage>
        <taxon>Eukaryota</taxon>
        <taxon>Metazoa</taxon>
        <taxon>Ecdysozoa</taxon>
        <taxon>Arthropoda</taxon>
        <taxon>Hexapoda</taxon>
        <taxon>Insecta</taxon>
        <taxon>Pterygota</taxon>
        <taxon>Neoptera</taxon>
        <taxon>Endopterygota</taxon>
        <taxon>Diptera</taxon>
        <taxon>Nematocera</taxon>
        <taxon>Culicoidea</taxon>
        <taxon>Culicidae</taxon>
        <taxon>Anophelinae</taxon>
        <taxon>Anopheles</taxon>
    </lineage>
</organism>
<dbReference type="STRING" id="62324.A0A4Y0BEL5"/>
<dbReference type="PANTHER" id="PTHR24260">
    <property type="match status" value="1"/>
</dbReference>
<sequence>MWPGAEDETGTHLWRYYICTGHVAMACGTVSSGTSFTESYKCGGTIINSVTILTAFHCVAVDERPIAADRIIIRAGLFDLEMDSSTRQENKVFNIIFPPKASAKTLNNDIAILKMKFQFSYGDYVQPICIRSALQDIEKLEGVFGTIVGWGYTNQTTRSAQLLEAYIPVVSAKDCLKSDRTFYQQVLKTKVYCAGSRNGTSSCKGDSGGGMFFQIGGYWFLRGLTSFFKRDENSLVCTSKEYIVYTDVARYLDWIRDQDVEFDDPLENTPIANDVPANYSNMLLPLSIDPEKEEFLQQHTSNVSTPIIEPVPSDDNPTLLRLTVDPKTKKFLQQHKGKLLLRVKLNGRKAESLFQ</sequence>
<dbReference type="PANTHER" id="PTHR24260:SF136">
    <property type="entry name" value="GH08193P-RELATED"/>
    <property type="match status" value="1"/>
</dbReference>
<evidence type="ECO:0000256" key="1">
    <source>
        <dbReference type="ARBA" id="ARBA00023157"/>
    </source>
</evidence>
<dbReference type="SMART" id="SM00020">
    <property type="entry name" value="Tryp_SPc"/>
    <property type="match status" value="1"/>
</dbReference>
<comment type="similarity">
    <text evidence="2">Belongs to the peptidase S1 family. CLIP subfamily.</text>
</comment>
<dbReference type="PRINTS" id="PR00722">
    <property type="entry name" value="CHYMOTRYPSIN"/>
</dbReference>
<dbReference type="Gene3D" id="2.40.10.10">
    <property type="entry name" value="Trypsin-like serine proteases"/>
    <property type="match status" value="2"/>
</dbReference>
<protein>
    <submittedName>
        <fullName evidence="4">Peptidase S1 domain-containing protein</fullName>
    </submittedName>
</protein>
<accession>A0A4Y0BEL5</accession>
<dbReference type="InterPro" id="IPR001254">
    <property type="entry name" value="Trypsin_dom"/>
</dbReference>
<dbReference type="AlphaFoldDB" id="A0A4Y0BEL5"/>
<dbReference type="InterPro" id="IPR051333">
    <property type="entry name" value="CLIP_Serine_Protease"/>
</dbReference>
<proteinExistence type="inferred from homology"/>
<feature type="domain" description="Peptidase S1" evidence="3">
    <location>
        <begin position="1"/>
        <end position="260"/>
    </location>
</feature>
<dbReference type="Pfam" id="PF00089">
    <property type="entry name" value="Trypsin"/>
    <property type="match status" value="1"/>
</dbReference>
<dbReference type="VEuPathDB" id="VectorBase:AFUN018844"/>
<dbReference type="CDD" id="cd00190">
    <property type="entry name" value="Tryp_SPc"/>
    <property type="match status" value="1"/>
</dbReference>
<name>A0A4Y0BEL5_ANOFN</name>
<dbReference type="SUPFAM" id="SSF50494">
    <property type="entry name" value="Trypsin-like serine proteases"/>
    <property type="match status" value="1"/>
</dbReference>
<dbReference type="GO" id="GO:0004252">
    <property type="term" value="F:serine-type endopeptidase activity"/>
    <property type="evidence" value="ECO:0007669"/>
    <property type="project" value="InterPro"/>
</dbReference>
<evidence type="ECO:0000259" key="3">
    <source>
        <dbReference type="PROSITE" id="PS50240"/>
    </source>
</evidence>
<evidence type="ECO:0000313" key="4">
    <source>
        <dbReference type="EnsemblMetazoa" id="AFUN018844-PA"/>
    </source>
</evidence>
<reference evidence="4" key="1">
    <citation type="submission" date="2020-05" db="UniProtKB">
        <authorList>
            <consortium name="EnsemblMetazoa"/>
        </authorList>
    </citation>
    <scope>IDENTIFICATION</scope>
    <source>
        <strain evidence="4">FUMOZ</strain>
    </source>
</reference>
<dbReference type="InterPro" id="IPR009003">
    <property type="entry name" value="Peptidase_S1_PA"/>
</dbReference>
<dbReference type="VEuPathDB" id="VectorBase:AFUN2_008046"/>
<dbReference type="PROSITE" id="PS50240">
    <property type="entry name" value="TRYPSIN_DOM"/>
    <property type="match status" value="1"/>
</dbReference>
<dbReference type="FunFam" id="2.40.10.10:FF:000068">
    <property type="entry name" value="transmembrane protease serine 2"/>
    <property type="match status" value="1"/>
</dbReference>
<dbReference type="InterPro" id="IPR043504">
    <property type="entry name" value="Peptidase_S1_PA_chymotrypsin"/>
</dbReference>
<evidence type="ECO:0000256" key="2">
    <source>
        <dbReference type="ARBA" id="ARBA00024195"/>
    </source>
</evidence>